<organism evidence="2 3">
    <name type="scientific">Phytohabitans kaempferiae</name>
    <dbReference type="NCBI Taxonomy" id="1620943"/>
    <lineage>
        <taxon>Bacteria</taxon>
        <taxon>Bacillati</taxon>
        <taxon>Actinomycetota</taxon>
        <taxon>Actinomycetes</taxon>
        <taxon>Micromonosporales</taxon>
        <taxon>Micromonosporaceae</taxon>
    </lineage>
</organism>
<dbReference type="RefSeq" id="WP_377256523.1">
    <property type="nucleotide sequence ID" value="NZ_JBHLUH010000060.1"/>
</dbReference>
<dbReference type="Pfam" id="PF09660">
    <property type="entry name" value="DUF2397"/>
    <property type="match status" value="1"/>
</dbReference>
<reference evidence="2 3" key="1">
    <citation type="submission" date="2024-09" db="EMBL/GenBank/DDBJ databases">
        <authorList>
            <person name="Sun Q."/>
            <person name="Mori K."/>
        </authorList>
    </citation>
    <scope>NUCLEOTIDE SEQUENCE [LARGE SCALE GENOMIC DNA]</scope>
    <source>
        <strain evidence="2 3">TBRC 3947</strain>
    </source>
</reference>
<evidence type="ECO:0000313" key="3">
    <source>
        <dbReference type="Proteomes" id="UP001589867"/>
    </source>
</evidence>
<keyword evidence="3" id="KW-1185">Reference proteome</keyword>
<gene>
    <name evidence="2" type="ORF">ACFFIA_28800</name>
</gene>
<feature type="compositionally biased region" description="Basic residues" evidence="1">
    <location>
        <begin position="178"/>
        <end position="192"/>
    </location>
</feature>
<evidence type="ECO:0000313" key="2">
    <source>
        <dbReference type="EMBL" id="MFC0531653.1"/>
    </source>
</evidence>
<name>A0ABV6MAD2_9ACTN</name>
<evidence type="ECO:0000256" key="1">
    <source>
        <dbReference type="SAM" id="MobiDB-lite"/>
    </source>
</evidence>
<dbReference type="EMBL" id="JBHLUH010000060">
    <property type="protein sequence ID" value="MFC0531653.1"/>
    <property type="molecule type" value="Genomic_DNA"/>
</dbReference>
<dbReference type="Proteomes" id="UP001589867">
    <property type="component" value="Unassembled WGS sequence"/>
</dbReference>
<dbReference type="InterPro" id="IPR013493">
    <property type="entry name" value="CHP02677"/>
</dbReference>
<protein>
    <submittedName>
        <fullName evidence="2">DUF2397 family protein</fullName>
    </submittedName>
</protein>
<proteinExistence type="predicted"/>
<feature type="region of interest" description="Disordered" evidence="1">
    <location>
        <begin position="158"/>
        <end position="192"/>
    </location>
</feature>
<accession>A0ABV6MAD2</accession>
<sequence>MQYSLTRKGEAAFEGCTARTPSALCHRRAADGRLDPIADRLDELYRLTGDSASDNRRIYAALSELEGHRQALRTNTIAFNGQLARLLRDEDLATFHEVKRATVAYLEEFITNLDQRKHTTAEATGWVERQGVTVLQHRALAGADLPLCLGSRIRRPAGWSNGRSGGKGGATGSYPGRRLLRNQRRARHLARP</sequence>
<comment type="caution">
    <text evidence="2">The sequence shown here is derived from an EMBL/GenBank/DDBJ whole genome shotgun (WGS) entry which is preliminary data.</text>
</comment>